<keyword evidence="1" id="KW-0472">Membrane</keyword>
<keyword evidence="1" id="KW-1133">Transmembrane helix</keyword>
<gene>
    <name evidence="3" type="ORF">IQ13_4066</name>
</gene>
<organism evidence="3 4">
    <name type="scientific">Lacibacter cauensis</name>
    <dbReference type="NCBI Taxonomy" id="510947"/>
    <lineage>
        <taxon>Bacteria</taxon>
        <taxon>Pseudomonadati</taxon>
        <taxon>Bacteroidota</taxon>
        <taxon>Chitinophagia</taxon>
        <taxon>Chitinophagales</taxon>
        <taxon>Chitinophagaceae</taxon>
        <taxon>Lacibacter</taxon>
    </lineage>
</organism>
<evidence type="ECO:0000313" key="3">
    <source>
        <dbReference type="EMBL" id="TWI78381.1"/>
    </source>
</evidence>
<comment type="caution">
    <text evidence="3">The sequence shown here is derived from an EMBL/GenBank/DDBJ whole genome shotgun (WGS) entry which is preliminary data.</text>
</comment>
<accession>A0A562SAK9</accession>
<evidence type="ECO:0000259" key="2">
    <source>
        <dbReference type="Pfam" id="PF10988"/>
    </source>
</evidence>
<reference evidence="3 4" key="1">
    <citation type="journal article" date="2015" name="Stand. Genomic Sci.">
        <title>Genomic Encyclopedia of Bacterial and Archaeal Type Strains, Phase III: the genomes of soil and plant-associated and newly described type strains.</title>
        <authorList>
            <person name="Whitman W.B."/>
            <person name="Woyke T."/>
            <person name="Klenk H.P."/>
            <person name="Zhou Y."/>
            <person name="Lilburn T.G."/>
            <person name="Beck B.J."/>
            <person name="De Vos P."/>
            <person name="Vandamme P."/>
            <person name="Eisen J.A."/>
            <person name="Garrity G."/>
            <person name="Hugenholtz P."/>
            <person name="Kyrpides N.C."/>
        </authorList>
    </citation>
    <scope>NUCLEOTIDE SEQUENCE [LARGE SCALE GENOMIC DNA]</scope>
    <source>
        <strain evidence="3 4">CGMCC 1.7271</strain>
    </source>
</reference>
<proteinExistence type="predicted"/>
<protein>
    <recommendedName>
        <fullName evidence="2">Putative auto-transporter adhesin head GIN domain-containing protein</fullName>
    </recommendedName>
</protein>
<dbReference type="AlphaFoldDB" id="A0A562SAK9"/>
<feature type="domain" description="Putative auto-transporter adhesin head GIN" evidence="2">
    <location>
        <begin position="76"/>
        <end position="175"/>
    </location>
</feature>
<sequence>MYNCFHAVDWFIEHVYAVVKPLLAKHLCTVKPIKQKAKAANLIIMKYLFILFIGMFTAAAAQAEIVTREVKLKSSFTILEVSHDIDVVLTESTDNSIRIEGEEKLANAVLLDEKNGKVRILSKKGSMHKKITVFVPVQNLHNLIVKGSSYIRSNGNLNSKELQVKLSGASKVEINNIGSIVFEADEGIDIMVQKWNKTNAPR</sequence>
<name>A0A562SAK9_9BACT</name>
<dbReference type="Pfam" id="PF10988">
    <property type="entry name" value="DUF2807"/>
    <property type="match status" value="1"/>
</dbReference>
<keyword evidence="4" id="KW-1185">Reference proteome</keyword>
<evidence type="ECO:0000256" key="1">
    <source>
        <dbReference type="SAM" id="Phobius"/>
    </source>
</evidence>
<evidence type="ECO:0000313" key="4">
    <source>
        <dbReference type="Proteomes" id="UP000316167"/>
    </source>
</evidence>
<feature type="transmembrane region" description="Helical" evidence="1">
    <location>
        <begin position="39"/>
        <end position="61"/>
    </location>
</feature>
<dbReference type="Gene3D" id="2.160.20.120">
    <property type="match status" value="1"/>
</dbReference>
<dbReference type="InterPro" id="IPR021255">
    <property type="entry name" value="DUF2807"/>
</dbReference>
<dbReference type="EMBL" id="VLLE01000007">
    <property type="protein sequence ID" value="TWI78381.1"/>
    <property type="molecule type" value="Genomic_DNA"/>
</dbReference>
<dbReference type="Proteomes" id="UP000316167">
    <property type="component" value="Unassembled WGS sequence"/>
</dbReference>
<keyword evidence="1" id="KW-0812">Transmembrane</keyword>